<evidence type="ECO:0000256" key="2">
    <source>
        <dbReference type="ARBA" id="ARBA00023125"/>
    </source>
</evidence>
<evidence type="ECO:0000259" key="6">
    <source>
        <dbReference type="PROSITE" id="PS50977"/>
    </source>
</evidence>
<dbReference type="InterPro" id="IPR036271">
    <property type="entry name" value="Tet_transcr_reg_TetR-rel_C_sf"/>
</dbReference>
<evidence type="ECO:0000313" key="7">
    <source>
        <dbReference type="EMBL" id="WUV45810.1"/>
    </source>
</evidence>
<dbReference type="InterPro" id="IPR050109">
    <property type="entry name" value="HTH-type_TetR-like_transc_reg"/>
</dbReference>
<evidence type="ECO:0000256" key="4">
    <source>
        <dbReference type="PROSITE-ProRule" id="PRU00335"/>
    </source>
</evidence>
<dbReference type="PANTHER" id="PTHR30055:SF234">
    <property type="entry name" value="HTH-TYPE TRANSCRIPTIONAL REGULATOR BETI"/>
    <property type="match status" value="1"/>
</dbReference>
<feature type="region of interest" description="Disordered" evidence="5">
    <location>
        <begin position="1"/>
        <end position="29"/>
    </location>
</feature>
<dbReference type="InterPro" id="IPR001647">
    <property type="entry name" value="HTH_TetR"/>
</dbReference>
<evidence type="ECO:0000256" key="1">
    <source>
        <dbReference type="ARBA" id="ARBA00023015"/>
    </source>
</evidence>
<evidence type="ECO:0000256" key="5">
    <source>
        <dbReference type="SAM" id="MobiDB-lite"/>
    </source>
</evidence>
<keyword evidence="2 4" id="KW-0238">DNA-binding</keyword>
<dbReference type="Pfam" id="PF00440">
    <property type="entry name" value="TetR_N"/>
    <property type="match status" value="1"/>
</dbReference>
<dbReference type="PRINTS" id="PR00455">
    <property type="entry name" value="HTHTETR"/>
</dbReference>
<keyword evidence="8" id="KW-1185">Reference proteome</keyword>
<dbReference type="Gene3D" id="1.10.357.10">
    <property type="entry name" value="Tetracycline Repressor, domain 2"/>
    <property type="match status" value="1"/>
</dbReference>
<dbReference type="EMBL" id="CP109441">
    <property type="protein sequence ID" value="WUV45810.1"/>
    <property type="molecule type" value="Genomic_DNA"/>
</dbReference>
<dbReference type="RefSeq" id="WP_329409297.1">
    <property type="nucleotide sequence ID" value="NZ_CP109441.1"/>
</dbReference>
<dbReference type="PROSITE" id="PS50977">
    <property type="entry name" value="HTH_TETR_2"/>
    <property type="match status" value="1"/>
</dbReference>
<organism evidence="7 8">
    <name type="scientific">Nocardia vinacea</name>
    <dbReference type="NCBI Taxonomy" id="96468"/>
    <lineage>
        <taxon>Bacteria</taxon>
        <taxon>Bacillati</taxon>
        <taxon>Actinomycetota</taxon>
        <taxon>Actinomycetes</taxon>
        <taxon>Mycobacteriales</taxon>
        <taxon>Nocardiaceae</taxon>
        <taxon>Nocardia</taxon>
    </lineage>
</organism>
<dbReference type="Proteomes" id="UP001432062">
    <property type="component" value="Chromosome"/>
</dbReference>
<sequence>MTPSAQADNPAEQTGPGRRRRGPNASTPARRAQIVRAALESFAQHGYERASLRDIAARAQVTHAALLRHFSGKDELLVAALNQRDEDEEKLAAQILEAGTAGESVLGEVLRAEFDDPGYQRNWMSLAVAATDPAHPAHEFFTGRRERLRAHLANSPLPTAHDSEYLSADEKVTLVLAMIDGLRIQSLLDPSRETLGLLEVFMKLVITPRDDRPGA</sequence>
<accession>A0ABZ1YRD6</accession>
<protein>
    <submittedName>
        <fullName evidence="7">TetR/AcrR family transcriptional regulator</fullName>
    </submittedName>
</protein>
<gene>
    <name evidence="7" type="ORF">OG563_43160</name>
</gene>
<dbReference type="InterPro" id="IPR009057">
    <property type="entry name" value="Homeodomain-like_sf"/>
</dbReference>
<keyword evidence="3" id="KW-0804">Transcription</keyword>
<reference evidence="7" key="1">
    <citation type="submission" date="2022-10" db="EMBL/GenBank/DDBJ databases">
        <title>The complete genomes of actinobacterial strains from the NBC collection.</title>
        <authorList>
            <person name="Joergensen T.S."/>
            <person name="Alvarez Arevalo M."/>
            <person name="Sterndorff E.B."/>
            <person name="Faurdal D."/>
            <person name="Vuksanovic O."/>
            <person name="Mourched A.-S."/>
            <person name="Charusanti P."/>
            <person name="Shaw S."/>
            <person name="Blin K."/>
            <person name="Weber T."/>
        </authorList>
    </citation>
    <scope>NUCLEOTIDE SEQUENCE</scope>
    <source>
        <strain evidence="7">NBC_01482</strain>
    </source>
</reference>
<feature type="domain" description="HTH tetR-type" evidence="6">
    <location>
        <begin position="28"/>
        <end position="88"/>
    </location>
</feature>
<evidence type="ECO:0000256" key="3">
    <source>
        <dbReference type="ARBA" id="ARBA00023163"/>
    </source>
</evidence>
<keyword evidence="1" id="KW-0805">Transcription regulation</keyword>
<dbReference type="PANTHER" id="PTHR30055">
    <property type="entry name" value="HTH-TYPE TRANSCRIPTIONAL REGULATOR RUTR"/>
    <property type="match status" value="1"/>
</dbReference>
<dbReference type="SUPFAM" id="SSF48498">
    <property type="entry name" value="Tetracyclin repressor-like, C-terminal domain"/>
    <property type="match status" value="1"/>
</dbReference>
<name>A0ABZ1YRD6_9NOCA</name>
<dbReference type="SUPFAM" id="SSF46689">
    <property type="entry name" value="Homeodomain-like"/>
    <property type="match status" value="1"/>
</dbReference>
<proteinExistence type="predicted"/>
<evidence type="ECO:0000313" key="8">
    <source>
        <dbReference type="Proteomes" id="UP001432062"/>
    </source>
</evidence>
<feature type="DNA-binding region" description="H-T-H motif" evidence="4">
    <location>
        <begin position="51"/>
        <end position="70"/>
    </location>
</feature>